<name>A0A2K0SVR0_9HYPO</name>
<dbReference type="EMBL" id="MTYH01000147">
    <property type="protein sequence ID" value="PNP37365.1"/>
    <property type="molecule type" value="Genomic_DNA"/>
</dbReference>
<comment type="caution">
    <text evidence="1">The sequence shown here is derived from an EMBL/GenBank/DDBJ whole genome shotgun (WGS) entry which is preliminary data.</text>
</comment>
<protein>
    <submittedName>
        <fullName evidence="1">Uncharacterized protein</fullName>
    </submittedName>
</protein>
<proteinExistence type="predicted"/>
<gene>
    <name evidence="1" type="ORF">TGAMA5MH_10742</name>
</gene>
<reference evidence="1 2" key="1">
    <citation type="submission" date="2017-02" db="EMBL/GenBank/DDBJ databases">
        <title>Genomes of Trichoderma spp. with biocontrol activity.</title>
        <authorList>
            <person name="Gardiner D."/>
            <person name="Kazan K."/>
            <person name="Vos C."/>
            <person name="Harvey P."/>
        </authorList>
    </citation>
    <scope>NUCLEOTIDE SEQUENCE [LARGE SCALE GENOMIC DNA]</scope>
    <source>
        <strain evidence="1 2">A5MH</strain>
    </source>
</reference>
<dbReference type="OrthoDB" id="4927927at2759"/>
<evidence type="ECO:0000313" key="1">
    <source>
        <dbReference type="EMBL" id="PNP37365.1"/>
    </source>
</evidence>
<dbReference type="AlphaFoldDB" id="A0A2K0SVR0"/>
<sequence>MGGHVRIHPQCGACGFTFTEYEAVVALCQEGDDAIAIASSTLEYRHTANCDGISTLGRVYCRYPDCKECASSAPTVTIHEECLDFLEQLTTAEDKLSWLWTAGTWRSPWNGAPPLQQALSPVIDAGQFIDRAAQACEMPGLSSLPKELALMIYEQSDRSCLHRCLAFWSYARWWNRSHQKMPKTIPIEEIEEWHRGSHPVMNKGARHGEVESDVQKPIIILSIDFQGLRSITRVQKGDITSYTNANDNLLQSDTVVYVVEAAECFASAQVEYNYPFARLQLTGRPEQFRVWDTPSPPQWQECVVDTDYDSASRAKSHLSTIDTRSTTGLTFFTCFARIWAIHAHTNRRPSAQSTFDMLSPKIQAFVHWIHVPFGSEDTLTAFGWSHTEFNARFFLRLKLAGDIIVGSTYKMNDENVQLIQHPLTLIYERPDSEGVHVVGGHAGGAAPLAAMQLEADEAKDAEAEPTFTFQYRKQPFRSASYSSAPLSNVIRTHVFYGKHLSTLVCRGIMLEYRDGPKRALGQCKLGVDRSEECMNPAQLCYTPVVKHNVNNVQVKVFDGSSHPRHEETDWTCCLMKGTLEFWFSEREVELNWKQ</sequence>
<accession>A0A2K0SVR0</accession>
<organism evidence="1 2">
    <name type="scientific">Trichoderma gamsii</name>
    <dbReference type="NCBI Taxonomy" id="398673"/>
    <lineage>
        <taxon>Eukaryota</taxon>
        <taxon>Fungi</taxon>
        <taxon>Dikarya</taxon>
        <taxon>Ascomycota</taxon>
        <taxon>Pezizomycotina</taxon>
        <taxon>Sordariomycetes</taxon>
        <taxon>Hypocreomycetidae</taxon>
        <taxon>Hypocreales</taxon>
        <taxon>Hypocreaceae</taxon>
        <taxon>Trichoderma</taxon>
    </lineage>
</organism>
<dbReference type="Proteomes" id="UP000236546">
    <property type="component" value="Unassembled WGS sequence"/>
</dbReference>
<evidence type="ECO:0000313" key="2">
    <source>
        <dbReference type="Proteomes" id="UP000236546"/>
    </source>
</evidence>